<evidence type="ECO:0000256" key="3">
    <source>
        <dbReference type="ARBA" id="ARBA00022833"/>
    </source>
</evidence>
<dbReference type="GO" id="GO:0005739">
    <property type="term" value="C:mitochondrion"/>
    <property type="evidence" value="ECO:0007669"/>
    <property type="project" value="TreeGrafter"/>
</dbReference>
<dbReference type="GO" id="GO:0050821">
    <property type="term" value="P:protein stabilization"/>
    <property type="evidence" value="ECO:0007669"/>
    <property type="project" value="TreeGrafter"/>
</dbReference>
<evidence type="ECO:0000313" key="6">
    <source>
        <dbReference type="EMBL" id="KAL1514591.1"/>
    </source>
</evidence>
<dbReference type="PANTHER" id="PTHR20922:SF13">
    <property type="entry name" value="DNL-TYPE ZINC FINGER PROTEIN"/>
    <property type="match status" value="1"/>
</dbReference>
<gene>
    <name evidence="6" type="ORF">AB1Y20_003685</name>
</gene>
<dbReference type="EMBL" id="JBGBPQ010000012">
    <property type="protein sequence ID" value="KAL1514591.1"/>
    <property type="molecule type" value="Genomic_DNA"/>
</dbReference>
<comment type="caution">
    <text evidence="6">The sequence shown here is derived from an EMBL/GenBank/DDBJ whole genome shotgun (WGS) entry which is preliminary data.</text>
</comment>
<name>A0AB34J7R7_PRYPA</name>
<dbReference type="InterPro" id="IPR024158">
    <property type="entry name" value="Mt_import_TIM15"/>
</dbReference>
<proteinExistence type="predicted"/>
<reference evidence="6 7" key="1">
    <citation type="journal article" date="2024" name="Science">
        <title>Giant polyketide synthase enzymes in the biosynthesis of giant marine polyether toxins.</title>
        <authorList>
            <person name="Fallon T.R."/>
            <person name="Shende V.V."/>
            <person name="Wierzbicki I.H."/>
            <person name="Pendleton A.L."/>
            <person name="Watervoot N.F."/>
            <person name="Auber R.P."/>
            <person name="Gonzalez D.J."/>
            <person name="Wisecaver J.H."/>
            <person name="Moore B.S."/>
        </authorList>
    </citation>
    <scope>NUCLEOTIDE SEQUENCE [LARGE SCALE GENOMIC DNA]</scope>
    <source>
        <strain evidence="6 7">12B1</strain>
    </source>
</reference>
<dbReference type="PROSITE" id="PS51501">
    <property type="entry name" value="ZF_DNL"/>
    <property type="match status" value="1"/>
</dbReference>
<keyword evidence="3" id="KW-0862">Zinc</keyword>
<dbReference type="PANTHER" id="PTHR20922">
    <property type="entry name" value="DNL-TYPE ZINC FINGER PROTEIN"/>
    <property type="match status" value="1"/>
</dbReference>
<accession>A0AB34J7R7</accession>
<evidence type="ECO:0000259" key="5">
    <source>
        <dbReference type="PROSITE" id="PS51501"/>
    </source>
</evidence>
<dbReference type="GO" id="GO:0008270">
    <property type="term" value="F:zinc ion binding"/>
    <property type="evidence" value="ECO:0007669"/>
    <property type="project" value="UniProtKB-KW"/>
</dbReference>
<dbReference type="InterPro" id="IPR007853">
    <property type="entry name" value="Znf_DNL-typ"/>
</dbReference>
<evidence type="ECO:0000256" key="1">
    <source>
        <dbReference type="ARBA" id="ARBA00022723"/>
    </source>
</evidence>
<dbReference type="GO" id="GO:0051087">
    <property type="term" value="F:protein-folding chaperone binding"/>
    <property type="evidence" value="ECO:0007669"/>
    <property type="project" value="TreeGrafter"/>
</dbReference>
<dbReference type="GO" id="GO:0006457">
    <property type="term" value="P:protein folding"/>
    <property type="evidence" value="ECO:0007669"/>
    <property type="project" value="TreeGrafter"/>
</dbReference>
<evidence type="ECO:0000256" key="2">
    <source>
        <dbReference type="ARBA" id="ARBA00022771"/>
    </source>
</evidence>
<protein>
    <recommendedName>
        <fullName evidence="5">DNL-type domain-containing protein</fullName>
    </recommendedName>
</protein>
<dbReference type="Pfam" id="PF05180">
    <property type="entry name" value="zf-DNL"/>
    <property type="match status" value="1"/>
</dbReference>
<dbReference type="AlphaFoldDB" id="A0AB34J7R7"/>
<evidence type="ECO:0000313" key="7">
    <source>
        <dbReference type="Proteomes" id="UP001515480"/>
    </source>
</evidence>
<dbReference type="Proteomes" id="UP001515480">
    <property type="component" value="Unassembled WGS sequence"/>
</dbReference>
<dbReference type="GO" id="GO:0030150">
    <property type="term" value="P:protein import into mitochondrial matrix"/>
    <property type="evidence" value="ECO:0007669"/>
    <property type="project" value="TreeGrafter"/>
</dbReference>
<feature type="domain" description="DNL-type" evidence="5">
    <location>
        <begin position="58"/>
        <end position="153"/>
    </location>
</feature>
<organism evidence="6 7">
    <name type="scientific">Prymnesium parvum</name>
    <name type="common">Toxic golden alga</name>
    <dbReference type="NCBI Taxonomy" id="97485"/>
    <lineage>
        <taxon>Eukaryota</taxon>
        <taxon>Haptista</taxon>
        <taxon>Haptophyta</taxon>
        <taxon>Prymnesiophyceae</taxon>
        <taxon>Prymnesiales</taxon>
        <taxon>Prymnesiaceae</taxon>
        <taxon>Prymnesium</taxon>
    </lineage>
</organism>
<keyword evidence="7" id="KW-1185">Reference proteome</keyword>
<evidence type="ECO:0000256" key="4">
    <source>
        <dbReference type="PROSITE-ProRule" id="PRU00834"/>
    </source>
</evidence>
<keyword evidence="1" id="KW-0479">Metal-binding</keyword>
<keyword evidence="2 4" id="KW-0863">Zinc-finger</keyword>
<sequence>MLRRVLLASPPLHRAARARRPLSSVDEALRSVLSRVAERVQKADPRAELQAEIPGVRTPGPKMILRFTCTHPPCVEESSEEERTTTRLISKKSYEQGIVIVRCQACENQHLIADNFGWFGDAVNIEQMMAERGEEVQRILLEDPDSLHLPSRE</sequence>